<dbReference type="EMBL" id="DQTV01000015">
    <property type="protein sequence ID" value="HIP56562.1"/>
    <property type="molecule type" value="Genomic_DNA"/>
</dbReference>
<protein>
    <submittedName>
        <fullName evidence="1">DUF432 domain-containing protein</fullName>
    </submittedName>
</protein>
<sequence length="236" mass="26750">MFGVEIVGSISIGPHSIEVLKFESHTLYRRITDGKHVKELLVDPSLELRLVPIYPVFYPRFLTQYILCKFEKPITVAPGNSVSLYIEIPIDAAIYAYNKSSFTILDILPLHTTPKLILYGPLSGGVLARYCIANIRDHLDHRPRLGIAIAKLIIRNNTKSIATVNKILLDASPLRLYYIPNDLRVYTQEITMNIVSSTSAIVSYGQPFVENAKPIDDPHELKPPRIYNRTDMLWGY</sequence>
<dbReference type="AlphaFoldDB" id="A0A832YXV3"/>
<evidence type="ECO:0000313" key="2">
    <source>
        <dbReference type="Proteomes" id="UP000605805"/>
    </source>
</evidence>
<comment type="caution">
    <text evidence="1">The sequence shown here is derived from an EMBL/GenBank/DDBJ whole genome shotgun (WGS) entry which is preliminary data.</text>
</comment>
<dbReference type="Pfam" id="PF04254">
    <property type="entry name" value="DUF432"/>
    <property type="match status" value="1"/>
</dbReference>
<reference evidence="1" key="1">
    <citation type="journal article" date="2020" name="ISME J.">
        <title>Gammaproteobacteria mediating utilization of methyl-, sulfur- and petroleum organic compounds in deep ocean hydrothermal plumes.</title>
        <authorList>
            <person name="Zhou Z."/>
            <person name="Liu Y."/>
            <person name="Pan J."/>
            <person name="Cron B.R."/>
            <person name="Toner B.M."/>
            <person name="Anantharaman K."/>
            <person name="Breier J.A."/>
            <person name="Dick G.J."/>
            <person name="Li M."/>
        </authorList>
    </citation>
    <scope>NUCLEOTIDE SEQUENCE</scope>
    <source>
        <strain evidence="1">SZUA-1435</strain>
    </source>
</reference>
<evidence type="ECO:0000313" key="1">
    <source>
        <dbReference type="EMBL" id="HIP56562.1"/>
    </source>
</evidence>
<gene>
    <name evidence="1" type="ORF">EYH02_00605</name>
</gene>
<accession>A0A832YXV3</accession>
<proteinExistence type="predicted"/>
<dbReference type="InterPro" id="IPR007366">
    <property type="entry name" value="DUF432"/>
</dbReference>
<organism evidence="1 2">
    <name type="scientific">Ignisphaera aggregans</name>
    <dbReference type="NCBI Taxonomy" id="334771"/>
    <lineage>
        <taxon>Archaea</taxon>
        <taxon>Thermoproteota</taxon>
        <taxon>Thermoprotei</taxon>
        <taxon>Desulfurococcales</taxon>
        <taxon>Desulfurococcaceae</taxon>
        <taxon>Ignisphaera</taxon>
    </lineage>
</organism>
<dbReference type="Proteomes" id="UP000605805">
    <property type="component" value="Unassembled WGS sequence"/>
</dbReference>
<name>A0A832YXV3_9CREN</name>